<dbReference type="EMBL" id="CP042914">
    <property type="protein sequence ID" value="QEG39170.1"/>
    <property type="molecule type" value="Genomic_DNA"/>
</dbReference>
<evidence type="ECO:0000259" key="6">
    <source>
        <dbReference type="Pfam" id="PF25275"/>
    </source>
</evidence>
<dbReference type="GO" id="GO:0016491">
    <property type="term" value="F:oxidoreductase activity"/>
    <property type="evidence" value="ECO:0007669"/>
    <property type="project" value="UniProtKB-KW"/>
</dbReference>
<dbReference type="PANTHER" id="PTHR43498:SF1">
    <property type="entry name" value="COB--COM HETERODISULFIDE REDUCTASE IRON-SULFUR SUBUNIT A"/>
    <property type="match status" value="1"/>
</dbReference>
<dbReference type="InterPro" id="IPR036188">
    <property type="entry name" value="FAD/NAD-bd_sf"/>
</dbReference>
<dbReference type="EC" id="4.2.2.12" evidence="7"/>
<dbReference type="Proteomes" id="UP000325286">
    <property type="component" value="Chromosome"/>
</dbReference>
<organism evidence="7 8">
    <name type="scientific">Roseimaritima ulvae</name>
    <dbReference type="NCBI Taxonomy" id="980254"/>
    <lineage>
        <taxon>Bacteria</taxon>
        <taxon>Pseudomonadati</taxon>
        <taxon>Planctomycetota</taxon>
        <taxon>Planctomycetia</taxon>
        <taxon>Pirellulales</taxon>
        <taxon>Pirellulaceae</taxon>
        <taxon>Roseimaritima</taxon>
    </lineage>
</organism>
<dbReference type="AlphaFoldDB" id="A0A5B9QNE3"/>
<keyword evidence="5" id="KW-0411">Iron-sulfur</keyword>
<accession>A0A5B9QNE3</accession>
<dbReference type="GO" id="GO:0051539">
    <property type="term" value="F:4 iron, 4 sulfur cluster binding"/>
    <property type="evidence" value="ECO:0007669"/>
    <property type="project" value="UniProtKB-KW"/>
</dbReference>
<keyword evidence="3" id="KW-0560">Oxidoreductase</keyword>
<evidence type="ECO:0000256" key="4">
    <source>
        <dbReference type="ARBA" id="ARBA00023004"/>
    </source>
</evidence>
<dbReference type="InterPro" id="IPR039650">
    <property type="entry name" value="HdrA-like"/>
</dbReference>
<keyword evidence="8" id="KW-1185">Reference proteome</keyword>
<keyword evidence="1" id="KW-0004">4Fe-4S</keyword>
<evidence type="ECO:0000313" key="7">
    <source>
        <dbReference type="EMBL" id="QEG39170.1"/>
    </source>
</evidence>
<dbReference type="SUPFAM" id="SSF51905">
    <property type="entry name" value="FAD/NAD(P)-binding domain"/>
    <property type="match status" value="1"/>
</dbReference>
<dbReference type="GO" id="GO:0047492">
    <property type="term" value="F:xanthan lyase activity"/>
    <property type="evidence" value="ECO:0007669"/>
    <property type="project" value="UniProtKB-EC"/>
</dbReference>
<dbReference type="InterPro" id="IPR033803">
    <property type="entry name" value="CBD-like_Golvesin-Xly"/>
</dbReference>
<name>A0A5B9QNE3_9BACT</name>
<dbReference type="Pfam" id="PF25275">
    <property type="entry name" value="Golvesin_C"/>
    <property type="match status" value="1"/>
</dbReference>
<evidence type="ECO:0000256" key="5">
    <source>
        <dbReference type="ARBA" id="ARBA00023014"/>
    </source>
</evidence>
<evidence type="ECO:0000256" key="3">
    <source>
        <dbReference type="ARBA" id="ARBA00023002"/>
    </source>
</evidence>
<dbReference type="KEGG" id="rul:UC8_11310"/>
<keyword evidence="4" id="KW-0408">Iron</keyword>
<gene>
    <name evidence="7" type="primary">xly_1</name>
    <name evidence="7" type="ORF">UC8_11310</name>
</gene>
<dbReference type="GO" id="GO:0046872">
    <property type="term" value="F:metal ion binding"/>
    <property type="evidence" value="ECO:0007669"/>
    <property type="project" value="UniProtKB-KW"/>
</dbReference>
<protein>
    <submittedName>
        <fullName evidence="7">Xanthan lyase</fullName>
        <ecNumber evidence="7">4.2.2.12</ecNumber>
    </submittedName>
</protein>
<sequence length="747" mass="82911">MMDLGLAEVHAPFDLRVDFLPLLAAVVLSLIPHNLLDIIVTQLFHPAALSLCLFSICGFAQTAFAQLADKTVQADVIVYGGTSGAVIAAVQAKKMGHSAVIVCPDKHLGGLSSGGLGWTDTGNKAVIGGLSREFYHRVWKHYNNEDAWTWQSREEYGNKGQGNAAIDGQQRTMWIFEPHVAEQVFDDFVRDYKIPVYRDQWLDRADGVVKRDGRIESIQMLSGFKLKGRCFIDATYEGDLMAAAGVDYHVGRESTEQYDEKWNGVQTGVLHHGHHFGVLKTKISPYKIPGDANSGLLPRISPDPPGEFGSADHRVQAYCFRMCLTNDPKNRVAFPKPEGYDASQYELLLRVLDAGWREGFRKFDPIPNHKTDTNNHGPFSTDNIGFNYDYPEASYERRQEIIREHEVYQQGLMYFLANDPRVPDDVRTKFSQWGLAADEFRDNGNWPHQLYIREARRMVGEYVMTENELLKKRPTPQSIGMGSYTMDSHNVQRYVTPEGYVQNEGDIGVRTNGPYEIAFGSVLPKKDQCSNLVVPVCVSSSHIAFGSIRMEPVFMILGQSAATAACMALDEDIAVQDVDYEKLRKRLEAEGQVLEYAHKSSTGGGGGVAAKTLDGIVVDNQQATLAGYWLTSTSSGNWVGQNYLHDDNTSDGKATARFETKLKPGRYEVRLAYSHNPNRASNVPVTITHAGGTKTVTVNQKKVPAIDELLMSLGEYEFSADAPAAVTITNQDTNGHVIVDAVQWIAK</sequence>
<reference evidence="7 8" key="1">
    <citation type="submission" date="2019-08" db="EMBL/GenBank/DDBJ databases">
        <title>Deep-cultivation of Planctomycetes and their phenomic and genomic characterization uncovers novel biology.</title>
        <authorList>
            <person name="Wiegand S."/>
            <person name="Jogler M."/>
            <person name="Boedeker C."/>
            <person name="Pinto D."/>
            <person name="Vollmers J."/>
            <person name="Rivas-Marin E."/>
            <person name="Kohn T."/>
            <person name="Peeters S.H."/>
            <person name="Heuer A."/>
            <person name="Rast P."/>
            <person name="Oberbeckmann S."/>
            <person name="Bunk B."/>
            <person name="Jeske O."/>
            <person name="Meyerdierks A."/>
            <person name="Storesund J.E."/>
            <person name="Kallscheuer N."/>
            <person name="Luecker S."/>
            <person name="Lage O.M."/>
            <person name="Pohl T."/>
            <person name="Merkel B.J."/>
            <person name="Hornburger P."/>
            <person name="Mueller R.-W."/>
            <person name="Bruemmer F."/>
            <person name="Labrenz M."/>
            <person name="Spormann A.M."/>
            <person name="Op den Camp H."/>
            <person name="Overmann J."/>
            <person name="Amann R."/>
            <person name="Jetten M.S.M."/>
            <person name="Mascher T."/>
            <person name="Medema M.H."/>
            <person name="Devos D.P."/>
            <person name="Kaster A.-K."/>
            <person name="Ovreas L."/>
            <person name="Rohde M."/>
            <person name="Galperin M.Y."/>
            <person name="Jogler C."/>
        </authorList>
    </citation>
    <scope>NUCLEOTIDE SEQUENCE [LARGE SCALE GENOMIC DNA]</scope>
    <source>
        <strain evidence="7 8">UC8</strain>
    </source>
</reference>
<evidence type="ECO:0000256" key="1">
    <source>
        <dbReference type="ARBA" id="ARBA00022485"/>
    </source>
</evidence>
<keyword evidence="2" id="KW-0479">Metal-binding</keyword>
<proteinExistence type="predicted"/>
<dbReference type="PANTHER" id="PTHR43498">
    <property type="entry name" value="FERREDOXIN:COB-COM HETERODISULFIDE REDUCTASE SUBUNIT A"/>
    <property type="match status" value="1"/>
</dbReference>
<evidence type="ECO:0000313" key="8">
    <source>
        <dbReference type="Proteomes" id="UP000325286"/>
    </source>
</evidence>
<evidence type="ECO:0000256" key="2">
    <source>
        <dbReference type="ARBA" id="ARBA00022723"/>
    </source>
</evidence>
<feature type="domain" description="Golvesin/Xly CBD-like" evidence="6">
    <location>
        <begin position="616"/>
        <end position="743"/>
    </location>
</feature>
<dbReference type="Pfam" id="PF12831">
    <property type="entry name" value="FAD_oxidored"/>
    <property type="match status" value="1"/>
</dbReference>
<keyword evidence="7" id="KW-0456">Lyase</keyword>